<evidence type="ECO:0000313" key="2">
    <source>
        <dbReference type="WBParaSite" id="ALUE_0001359701-mRNA-1"/>
    </source>
</evidence>
<organism evidence="1 2">
    <name type="scientific">Ascaris lumbricoides</name>
    <name type="common">Giant roundworm</name>
    <dbReference type="NCBI Taxonomy" id="6252"/>
    <lineage>
        <taxon>Eukaryota</taxon>
        <taxon>Metazoa</taxon>
        <taxon>Ecdysozoa</taxon>
        <taxon>Nematoda</taxon>
        <taxon>Chromadorea</taxon>
        <taxon>Rhabditida</taxon>
        <taxon>Spirurina</taxon>
        <taxon>Ascaridomorpha</taxon>
        <taxon>Ascaridoidea</taxon>
        <taxon>Ascarididae</taxon>
        <taxon>Ascaris</taxon>
    </lineage>
</organism>
<sequence length="122" mass="13671">MLVSKCSPLKSYEHFPSLSVVLIDIVLTTRRHSYISPEDTLIMISYIFPGLRVKEQRGMRDDWGIGRISTSFNGGAHLGAHRFAAIFISCSSHRRSSLLDELKLVALSAFVFDFHVLLNSAC</sequence>
<reference evidence="2" key="1">
    <citation type="submission" date="2017-02" db="UniProtKB">
        <authorList>
            <consortium name="WormBaseParasite"/>
        </authorList>
    </citation>
    <scope>IDENTIFICATION</scope>
</reference>
<dbReference type="WBParaSite" id="ALUE_0001359701-mRNA-1">
    <property type="protein sequence ID" value="ALUE_0001359701-mRNA-1"/>
    <property type="gene ID" value="ALUE_0001359701"/>
</dbReference>
<name>A0A0M3I8E0_ASCLU</name>
<keyword evidence="1" id="KW-1185">Reference proteome</keyword>
<dbReference type="AlphaFoldDB" id="A0A0M3I8E0"/>
<protein>
    <submittedName>
        <fullName evidence="2">Ovule protein</fullName>
    </submittedName>
</protein>
<evidence type="ECO:0000313" key="1">
    <source>
        <dbReference type="Proteomes" id="UP000036681"/>
    </source>
</evidence>
<proteinExistence type="predicted"/>
<accession>A0A0M3I8E0</accession>
<dbReference type="Proteomes" id="UP000036681">
    <property type="component" value="Unplaced"/>
</dbReference>